<evidence type="ECO:0000313" key="1">
    <source>
        <dbReference type="EMBL" id="KAJ1174107.1"/>
    </source>
</evidence>
<keyword evidence="2" id="KW-1185">Reference proteome</keyword>
<dbReference type="AlphaFoldDB" id="A0AAV7TE32"/>
<name>A0AAV7TE32_PLEWA</name>
<evidence type="ECO:0000313" key="2">
    <source>
        <dbReference type="Proteomes" id="UP001066276"/>
    </source>
</evidence>
<proteinExistence type="predicted"/>
<comment type="caution">
    <text evidence="1">The sequence shown here is derived from an EMBL/GenBank/DDBJ whole genome shotgun (WGS) entry which is preliminary data.</text>
</comment>
<gene>
    <name evidence="1" type="ORF">NDU88_005930</name>
</gene>
<protein>
    <submittedName>
        <fullName evidence="1">Uncharacterized protein</fullName>
    </submittedName>
</protein>
<feature type="non-terminal residue" evidence="1">
    <location>
        <position position="1"/>
    </location>
</feature>
<accession>A0AAV7TE32</accession>
<feature type="non-terminal residue" evidence="1">
    <location>
        <position position="67"/>
    </location>
</feature>
<dbReference type="Proteomes" id="UP001066276">
    <property type="component" value="Chromosome 4_1"/>
</dbReference>
<dbReference type="EMBL" id="JANPWB010000007">
    <property type="protein sequence ID" value="KAJ1174107.1"/>
    <property type="molecule type" value="Genomic_DNA"/>
</dbReference>
<sequence>EELERVGCVGAIFVHWVALAPANPPTYRLARNCIHKMVGAGAGCSQNGGRARNLQAVLHFSGLPFCS</sequence>
<organism evidence="1 2">
    <name type="scientific">Pleurodeles waltl</name>
    <name type="common">Iberian ribbed newt</name>
    <dbReference type="NCBI Taxonomy" id="8319"/>
    <lineage>
        <taxon>Eukaryota</taxon>
        <taxon>Metazoa</taxon>
        <taxon>Chordata</taxon>
        <taxon>Craniata</taxon>
        <taxon>Vertebrata</taxon>
        <taxon>Euteleostomi</taxon>
        <taxon>Amphibia</taxon>
        <taxon>Batrachia</taxon>
        <taxon>Caudata</taxon>
        <taxon>Salamandroidea</taxon>
        <taxon>Salamandridae</taxon>
        <taxon>Pleurodelinae</taxon>
        <taxon>Pleurodeles</taxon>
    </lineage>
</organism>
<reference evidence="1" key="1">
    <citation type="journal article" date="2022" name="bioRxiv">
        <title>Sequencing and chromosome-scale assembly of the giantPleurodeles waltlgenome.</title>
        <authorList>
            <person name="Brown T."/>
            <person name="Elewa A."/>
            <person name="Iarovenko S."/>
            <person name="Subramanian E."/>
            <person name="Araus A.J."/>
            <person name="Petzold A."/>
            <person name="Susuki M."/>
            <person name="Suzuki K.-i.T."/>
            <person name="Hayashi T."/>
            <person name="Toyoda A."/>
            <person name="Oliveira C."/>
            <person name="Osipova E."/>
            <person name="Leigh N.D."/>
            <person name="Simon A."/>
            <person name="Yun M.H."/>
        </authorList>
    </citation>
    <scope>NUCLEOTIDE SEQUENCE</scope>
    <source>
        <strain evidence="1">20211129_DDA</strain>
        <tissue evidence="1">Liver</tissue>
    </source>
</reference>